<gene>
    <name evidence="2" type="ORF">T459_35356</name>
</gene>
<dbReference type="Proteomes" id="UP000222542">
    <property type="component" value="Unassembled WGS sequence"/>
</dbReference>
<evidence type="ECO:0000313" key="3">
    <source>
        <dbReference type="Proteomes" id="UP000222542"/>
    </source>
</evidence>
<dbReference type="InterPro" id="IPR002182">
    <property type="entry name" value="NB-ARC"/>
</dbReference>
<reference evidence="2 3" key="2">
    <citation type="journal article" date="2017" name="Genome Biol.">
        <title>New reference genome sequences of hot pepper reveal the massive evolution of plant disease-resistance genes by retroduplication.</title>
        <authorList>
            <person name="Kim S."/>
            <person name="Park J."/>
            <person name="Yeom S.I."/>
            <person name="Kim Y.M."/>
            <person name="Seo E."/>
            <person name="Kim K.T."/>
            <person name="Kim M.S."/>
            <person name="Lee J.M."/>
            <person name="Cheong K."/>
            <person name="Shin H.S."/>
            <person name="Kim S.B."/>
            <person name="Han K."/>
            <person name="Lee J."/>
            <person name="Park M."/>
            <person name="Lee H.A."/>
            <person name="Lee H.Y."/>
            <person name="Lee Y."/>
            <person name="Oh S."/>
            <person name="Lee J.H."/>
            <person name="Choi E."/>
            <person name="Choi E."/>
            <person name="Lee S.E."/>
            <person name="Jeon J."/>
            <person name="Kim H."/>
            <person name="Choi G."/>
            <person name="Song H."/>
            <person name="Lee J."/>
            <person name="Lee S.C."/>
            <person name="Kwon J.K."/>
            <person name="Lee H.Y."/>
            <person name="Koo N."/>
            <person name="Hong Y."/>
            <person name="Kim R.W."/>
            <person name="Kang W.H."/>
            <person name="Huh J.H."/>
            <person name="Kang B.C."/>
            <person name="Yang T.J."/>
            <person name="Lee Y.H."/>
            <person name="Bennetzen J.L."/>
            <person name="Choi D."/>
        </authorList>
    </citation>
    <scope>NUCLEOTIDE SEQUENCE [LARGE SCALE GENOMIC DNA]</scope>
    <source>
        <strain evidence="3">cv. CM334</strain>
    </source>
</reference>
<dbReference type="SUPFAM" id="SSF52540">
    <property type="entry name" value="P-loop containing nucleoside triphosphate hydrolases"/>
    <property type="match status" value="1"/>
</dbReference>
<proteinExistence type="predicted"/>
<evidence type="ECO:0000313" key="2">
    <source>
        <dbReference type="EMBL" id="PHT60792.1"/>
    </source>
</evidence>
<keyword evidence="3" id="KW-1185">Reference proteome</keyword>
<dbReference type="PANTHER" id="PTHR19338:SF73">
    <property type="entry name" value="DISEASE RESISTANCE PROTEIN RGA2-LIKE"/>
    <property type="match status" value="1"/>
</dbReference>
<dbReference type="AlphaFoldDB" id="A0A2G2XTI6"/>
<comment type="caution">
    <text evidence="2">The sequence shown here is derived from an EMBL/GenBank/DDBJ whole genome shotgun (WGS) entry which is preliminary data.</text>
</comment>
<feature type="domain" description="NB-ARC" evidence="1">
    <location>
        <begin position="113"/>
        <end position="175"/>
    </location>
</feature>
<dbReference type="Gramene" id="PHT60792">
    <property type="protein sequence ID" value="PHT60792"/>
    <property type="gene ID" value="T459_35356"/>
</dbReference>
<dbReference type="InterPro" id="IPR027417">
    <property type="entry name" value="P-loop_NTPase"/>
</dbReference>
<accession>A0A2G2XTI6</accession>
<evidence type="ECO:0000259" key="1">
    <source>
        <dbReference type="Pfam" id="PF00931"/>
    </source>
</evidence>
<dbReference type="GO" id="GO:0043531">
    <property type="term" value="F:ADP binding"/>
    <property type="evidence" value="ECO:0007669"/>
    <property type="project" value="InterPro"/>
</dbReference>
<sequence length="224" mass="26424">MVLSLMLHHKFRGINWSGERRPRTQRLFFGKVKQELNRDLWARVLDVAYKVEHSSNSIISRDHGLLKLIFLLPDIIEKIKSVKKEVQEKISKNISTFENSPNKPIEDNSSIYGLRKTTLAYRVYNDKSIVGNFDIRAWCIVNQEHNEKKLLQKIFNQVIGLKERFNENDIDDDVVDKVSSVVHHDDIINHRDFIERLKNEKDQTFLYTDKIEKLKLELTFLSTC</sequence>
<dbReference type="EMBL" id="AYRZ02001038">
    <property type="protein sequence ID" value="PHT60792.1"/>
    <property type="molecule type" value="Genomic_DNA"/>
</dbReference>
<organism evidence="2 3">
    <name type="scientific">Capsicum annuum</name>
    <name type="common">Capsicum pepper</name>
    <dbReference type="NCBI Taxonomy" id="4072"/>
    <lineage>
        <taxon>Eukaryota</taxon>
        <taxon>Viridiplantae</taxon>
        <taxon>Streptophyta</taxon>
        <taxon>Embryophyta</taxon>
        <taxon>Tracheophyta</taxon>
        <taxon>Spermatophyta</taxon>
        <taxon>Magnoliopsida</taxon>
        <taxon>eudicotyledons</taxon>
        <taxon>Gunneridae</taxon>
        <taxon>Pentapetalae</taxon>
        <taxon>asterids</taxon>
        <taxon>lamiids</taxon>
        <taxon>Solanales</taxon>
        <taxon>Solanaceae</taxon>
        <taxon>Solanoideae</taxon>
        <taxon>Capsiceae</taxon>
        <taxon>Capsicum</taxon>
    </lineage>
</organism>
<dbReference type="PANTHER" id="PTHR19338">
    <property type="entry name" value="TRANSLOCASE OF INNER MITOCHONDRIAL MEMBRANE 13 HOMOLOG"/>
    <property type="match status" value="1"/>
</dbReference>
<dbReference type="Pfam" id="PF00931">
    <property type="entry name" value="NB-ARC"/>
    <property type="match status" value="1"/>
</dbReference>
<name>A0A2G2XTI6_CAPAN</name>
<dbReference type="Gene3D" id="3.40.50.300">
    <property type="entry name" value="P-loop containing nucleotide triphosphate hydrolases"/>
    <property type="match status" value="1"/>
</dbReference>
<reference evidence="2 3" key="1">
    <citation type="journal article" date="2014" name="Nat. Genet.">
        <title>Genome sequence of the hot pepper provides insights into the evolution of pungency in Capsicum species.</title>
        <authorList>
            <person name="Kim S."/>
            <person name="Park M."/>
            <person name="Yeom S.I."/>
            <person name="Kim Y.M."/>
            <person name="Lee J.M."/>
            <person name="Lee H.A."/>
            <person name="Seo E."/>
            <person name="Choi J."/>
            <person name="Cheong K."/>
            <person name="Kim K.T."/>
            <person name="Jung K."/>
            <person name="Lee G.W."/>
            <person name="Oh S.K."/>
            <person name="Bae C."/>
            <person name="Kim S.B."/>
            <person name="Lee H.Y."/>
            <person name="Kim S.Y."/>
            <person name="Kim M.S."/>
            <person name="Kang B.C."/>
            <person name="Jo Y.D."/>
            <person name="Yang H.B."/>
            <person name="Jeong H.J."/>
            <person name="Kang W.H."/>
            <person name="Kwon J.K."/>
            <person name="Shin C."/>
            <person name="Lim J.Y."/>
            <person name="Park J.H."/>
            <person name="Huh J.H."/>
            <person name="Kim J.S."/>
            <person name="Kim B.D."/>
            <person name="Cohen O."/>
            <person name="Paran I."/>
            <person name="Suh M.C."/>
            <person name="Lee S.B."/>
            <person name="Kim Y.K."/>
            <person name="Shin Y."/>
            <person name="Noh S.J."/>
            <person name="Park J."/>
            <person name="Seo Y.S."/>
            <person name="Kwon S.Y."/>
            <person name="Kim H.A."/>
            <person name="Park J.M."/>
            <person name="Kim H.J."/>
            <person name="Choi S.B."/>
            <person name="Bosland P.W."/>
            <person name="Reeves G."/>
            <person name="Jo S.H."/>
            <person name="Lee B.W."/>
            <person name="Cho H.T."/>
            <person name="Choi H.S."/>
            <person name="Lee M.S."/>
            <person name="Yu Y."/>
            <person name="Do Choi Y."/>
            <person name="Park B.S."/>
            <person name="van Deynze A."/>
            <person name="Ashrafi H."/>
            <person name="Hill T."/>
            <person name="Kim W.T."/>
            <person name="Pai H.S."/>
            <person name="Ahn H.K."/>
            <person name="Yeam I."/>
            <person name="Giovannoni J.J."/>
            <person name="Rose J.K."/>
            <person name="Sorensen I."/>
            <person name="Lee S.J."/>
            <person name="Kim R.W."/>
            <person name="Choi I.Y."/>
            <person name="Choi B.S."/>
            <person name="Lim J.S."/>
            <person name="Lee Y.H."/>
            <person name="Choi D."/>
        </authorList>
    </citation>
    <scope>NUCLEOTIDE SEQUENCE [LARGE SCALE GENOMIC DNA]</scope>
    <source>
        <strain evidence="3">cv. CM334</strain>
    </source>
</reference>
<protein>
    <recommendedName>
        <fullName evidence="1">NB-ARC domain-containing protein</fullName>
    </recommendedName>
</protein>